<feature type="compositionally biased region" description="Polar residues" evidence="10">
    <location>
        <begin position="271"/>
        <end position="282"/>
    </location>
</feature>
<dbReference type="PANTHER" id="PTHR12111:SF1">
    <property type="entry name" value="SPLICING FACTOR YJU2"/>
    <property type="match status" value="1"/>
</dbReference>
<dbReference type="AlphaFoldDB" id="A0A1W0WSW4"/>
<dbReference type="OrthoDB" id="674963at2759"/>
<dbReference type="Proteomes" id="UP000192578">
    <property type="component" value="Unassembled WGS sequence"/>
</dbReference>
<gene>
    <name evidence="11" type="ORF">BV898_07639</name>
</gene>
<evidence type="ECO:0000256" key="8">
    <source>
        <dbReference type="HAMAP-Rule" id="MF_03226"/>
    </source>
</evidence>
<dbReference type="HAMAP" id="MF_03226">
    <property type="entry name" value="YJU2"/>
    <property type="match status" value="1"/>
</dbReference>
<feature type="region of interest" description="Disordered" evidence="10">
    <location>
        <begin position="211"/>
        <end position="234"/>
    </location>
</feature>
<keyword evidence="12" id="KW-1185">Reference proteome</keyword>
<evidence type="ECO:0000256" key="6">
    <source>
        <dbReference type="ARBA" id="ARBA00023187"/>
    </source>
</evidence>
<evidence type="ECO:0000256" key="4">
    <source>
        <dbReference type="ARBA" id="ARBA00022728"/>
    </source>
</evidence>
<feature type="binding site" evidence="8">
    <location>
        <position position="83"/>
    </location>
    <ligand>
        <name>Zn(2+)</name>
        <dbReference type="ChEBI" id="CHEBI:29105"/>
    </ligand>
</feature>
<evidence type="ECO:0000256" key="9">
    <source>
        <dbReference type="SAM" id="Coils"/>
    </source>
</evidence>
<evidence type="ECO:0000256" key="7">
    <source>
        <dbReference type="ARBA" id="ARBA00023242"/>
    </source>
</evidence>
<dbReference type="GO" id="GO:0071006">
    <property type="term" value="C:U2-type catalytic step 1 spliceosome"/>
    <property type="evidence" value="ECO:0007669"/>
    <property type="project" value="UniProtKB-UniRule"/>
</dbReference>
<dbReference type="InterPro" id="IPR007590">
    <property type="entry name" value="Saf4/Yju2"/>
</dbReference>
<keyword evidence="4 8" id="KW-0747">Spliceosome</keyword>
<feature type="binding site" evidence="8">
    <location>
        <position position="43"/>
    </location>
    <ligand>
        <name>Zn(2+)</name>
        <dbReference type="ChEBI" id="CHEBI:29105"/>
    </ligand>
</feature>
<evidence type="ECO:0000256" key="1">
    <source>
        <dbReference type="ARBA" id="ARBA00004123"/>
    </source>
</evidence>
<sequence length="342" mass="38486">MTERKVINKYYPPDFDPSKLPRLKLSKNRQFNVRIMAPCNMKCNTCGEYIYKGKKFNSRQETVDGETYIGLRIYRFYIKCPRCMSEITFKTNLVEMDYDLENGATRNFQAVRLAEMEADRQEEAKLEEEKSNPMIALERRTEDSRREMDKLEQLEELRDLNMRQATVDHDEVIRLALEKEVQEAIQQQRNQDEEDEAFVRSVFTRPDGPVIKRLRDADDDSDNDSDNKLHRLSAPLASTSATGLLSSDDTANAVKKMKLPDKKPEAWERSIGSSGAQKSLLSSLVRPKAMTASSLGISRPSMSAAGPSSSSVLGSSVTKAAPSGLGLLSNQYGSSSSDDDDN</sequence>
<feature type="binding site" evidence="8">
    <location>
        <position position="46"/>
    </location>
    <ligand>
        <name>Zn(2+)</name>
        <dbReference type="ChEBI" id="CHEBI:29105"/>
    </ligand>
</feature>
<evidence type="ECO:0000313" key="12">
    <source>
        <dbReference type="Proteomes" id="UP000192578"/>
    </source>
</evidence>
<evidence type="ECO:0000256" key="10">
    <source>
        <dbReference type="SAM" id="MobiDB-lite"/>
    </source>
</evidence>
<keyword evidence="5 8" id="KW-0862">Zinc</keyword>
<evidence type="ECO:0000313" key="11">
    <source>
        <dbReference type="EMBL" id="OQV18243.1"/>
    </source>
</evidence>
<feature type="binding site" evidence="8">
    <location>
        <position position="80"/>
    </location>
    <ligand>
        <name>Zn(2+)</name>
        <dbReference type="ChEBI" id="CHEBI:29105"/>
    </ligand>
</feature>
<evidence type="ECO:0000256" key="2">
    <source>
        <dbReference type="ARBA" id="ARBA00022664"/>
    </source>
</evidence>
<keyword evidence="2" id="KW-0507">mRNA processing</keyword>
<keyword evidence="3 8" id="KW-0479">Metal-binding</keyword>
<comment type="function">
    <text evidence="8">Part of the spliceosome which catalyzes two sequential transesterification reactions, first the excision of the non-coding intron from pre-mRNA and then the ligation of the coding exons to form the mature mRNA. Plays a role in stabilizing the structure of the spliceosome catalytic core and docking of the branch helix into the active site, producing 5'-exon and lariat intron-3'-intermediates.</text>
</comment>
<evidence type="ECO:0000256" key="3">
    <source>
        <dbReference type="ARBA" id="ARBA00022723"/>
    </source>
</evidence>
<dbReference type="GO" id="GO:0000349">
    <property type="term" value="P:generation of catalytic spliceosome for first transesterification step"/>
    <property type="evidence" value="ECO:0007669"/>
    <property type="project" value="UniProtKB-UniRule"/>
</dbReference>
<keyword evidence="7 8" id="KW-0539">Nucleus</keyword>
<protein>
    <recommendedName>
        <fullName evidence="8">Splicing factor YJU2</fullName>
    </recommendedName>
</protein>
<feature type="compositionally biased region" description="Basic and acidic residues" evidence="10">
    <location>
        <begin position="258"/>
        <end position="268"/>
    </location>
</feature>
<keyword evidence="9" id="KW-0175">Coiled coil</keyword>
<comment type="subcellular location">
    <subcellularLocation>
        <location evidence="1 8">Nucleus</location>
    </subcellularLocation>
</comment>
<dbReference type="GO" id="GO:0046872">
    <property type="term" value="F:metal ion binding"/>
    <property type="evidence" value="ECO:0007669"/>
    <property type="project" value="UniProtKB-KW"/>
</dbReference>
<accession>A0A1W0WSW4</accession>
<proteinExistence type="inferred from homology"/>
<dbReference type="Pfam" id="PF04502">
    <property type="entry name" value="Saf4_Yju2"/>
    <property type="match status" value="1"/>
</dbReference>
<reference evidence="12" key="1">
    <citation type="submission" date="2017-01" db="EMBL/GenBank/DDBJ databases">
        <title>Comparative genomics of anhydrobiosis in the tardigrade Hypsibius dujardini.</title>
        <authorList>
            <person name="Yoshida Y."/>
            <person name="Koutsovoulos G."/>
            <person name="Laetsch D."/>
            <person name="Stevens L."/>
            <person name="Kumar S."/>
            <person name="Horikawa D."/>
            <person name="Ishino K."/>
            <person name="Komine S."/>
            <person name="Tomita M."/>
            <person name="Blaxter M."/>
            <person name="Arakawa K."/>
        </authorList>
    </citation>
    <scope>NUCLEOTIDE SEQUENCE [LARGE SCALE GENOMIC DNA]</scope>
    <source>
        <strain evidence="12">Z151</strain>
    </source>
</reference>
<feature type="coiled-coil region" evidence="9">
    <location>
        <begin position="134"/>
        <end position="194"/>
    </location>
</feature>
<dbReference type="EMBL" id="MTYJ01000051">
    <property type="protein sequence ID" value="OQV18243.1"/>
    <property type="molecule type" value="Genomic_DNA"/>
</dbReference>
<evidence type="ECO:0000256" key="5">
    <source>
        <dbReference type="ARBA" id="ARBA00022833"/>
    </source>
</evidence>
<comment type="subunit">
    <text evidence="8">Component of the spliceosome. Present in the activated B complex, the catalytically activated B* complex which catalyzes the branching, the catalytic step 1 C complex catalyzing the exon ligation, and the postcatalytic P complex containing the ligated exons (mRNA) and the excised lariat intron.</text>
</comment>
<comment type="similarity">
    <text evidence="8">Belongs to the CWC16 family. YJU2 subfamily.</text>
</comment>
<dbReference type="InterPro" id="IPR043701">
    <property type="entry name" value="Yju2"/>
</dbReference>
<keyword evidence="6" id="KW-0508">mRNA splicing</keyword>
<dbReference type="PANTHER" id="PTHR12111">
    <property type="entry name" value="SPLICING FACTOR YJU2"/>
    <property type="match status" value="1"/>
</dbReference>
<feature type="compositionally biased region" description="Low complexity" evidence="10">
    <location>
        <begin position="298"/>
        <end position="317"/>
    </location>
</feature>
<feature type="region of interest" description="Disordered" evidence="10">
    <location>
        <begin position="256"/>
        <end position="342"/>
    </location>
</feature>
<organism evidence="11 12">
    <name type="scientific">Hypsibius exemplaris</name>
    <name type="common">Freshwater tardigrade</name>
    <dbReference type="NCBI Taxonomy" id="2072580"/>
    <lineage>
        <taxon>Eukaryota</taxon>
        <taxon>Metazoa</taxon>
        <taxon>Ecdysozoa</taxon>
        <taxon>Tardigrada</taxon>
        <taxon>Eutardigrada</taxon>
        <taxon>Parachela</taxon>
        <taxon>Hypsibioidea</taxon>
        <taxon>Hypsibiidae</taxon>
        <taxon>Hypsibius</taxon>
    </lineage>
</organism>
<comment type="caution">
    <text evidence="11">The sequence shown here is derived from an EMBL/GenBank/DDBJ whole genome shotgun (WGS) entry which is preliminary data.</text>
</comment>
<name>A0A1W0WSW4_HYPEX</name>